<reference evidence="14 15" key="1">
    <citation type="submission" date="2008-07" db="EMBL/GenBank/DDBJ databases">
        <authorList>
            <person name="El-Sayed N."/>
            <person name="Caler E."/>
            <person name="Inman J."/>
            <person name="Amedeo P."/>
            <person name="Hass B."/>
            <person name="Wortman J."/>
        </authorList>
    </citation>
    <scope>NUCLEOTIDE SEQUENCE [LARGE SCALE GENOMIC DNA]</scope>
    <source>
        <strain evidence="15">ATCC 50983 / TXsc</strain>
    </source>
</reference>
<sequence>MFGILFRVLPVIQLLCMGVLGLHPDEAMKYDWFVRNIGGISAVPEVLPSGDIFVGTDEGVIAVLAKDTGILQWRTIMSPKSSIVDIRVLGRSNVGLVQTAKGQLFAIDLEKGNIVRELTRSKVINFDVCENLSNKMQPLIHVGCVDGHHIFDLEKAELKEPDSSSLPTAVSCSSRKDGTALEFSNEGLASATAVFVDGDGLHVRVSPIKIERYLMSTGGPIPYLETGTSEESDFIMREIKFPTTSIGNELEMLNNPEGFMKGEHVYTKKVGNDMKLEVNFDDLSLRMKKGEKVLWTREESLSKPAQVVTLTEAGSGNGASVGGLMDIIPTSMAEVEALVARTSAWFDDRVQSIGKQKAEVSVPEAKEVAIDGVVLGRQPGNARQLADLIGPHLKIGVVLSETGKLFAIDLATSKILWSKMASRDCVIDRVKNGPKIWLRISHSNGKYDLIEPTTGDVAQSGELDDSSSGHTYALNGTNFVGYYAGKEAWVLRLNDDTEQVVSIVEPRQDYFGHVPVVVKSDASVLYRYINANLIGVITENSAGYLFVRLIDSVTGALVYETKVPHASEPIMIIFDNSAIVYYHNDKANRNELLVVDLFKDRDDHGFWETMKMSQKAREDGAIEGNSTRVSAYALEMPIAAAQQFVVPQAVISMGVSTTQKGITPRSVFLGLASGKVLAVNKDTVLNPRRQTNHPVSGRSSRLQNVASDKDHDASLPAYAPLIPVKATDVVTYSNQVEGLKFIRTTPTHFESTSLLVLFGLDMYMIPTNTAQRYDLLGPDFDYPLLTISIAVVLATILITTRMASRKALENRWK</sequence>
<dbReference type="InterPro" id="IPR011678">
    <property type="entry name" value="EMC1_C"/>
</dbReference>
<comment type="subunit">
    <text evidence="3">Component of the ER membrane protein complex (EMC).</text>
</comment>
<evidence type="ECO:0000256" key="3">
    <source>
        <dbReference type="ARBA" id="ARBA00011276"/>
    </source>
</evidence>
<accession>C5L6M6</accession>
<keyword evidence="6 12" id="KW-0732">Signal</keyword>
<keyword evidence="5 11" id="KW-0812">Transmembrane</keyword>
<dbReference type="InParanoid" id="C5L6M6"/>
<evidence type="ECO:0000256" key="7">
    <source>
        <dbReference type="ARBA" id="ARBA00022824"/>
    </source>
</evidence>
<feature type="transmembrane region" description="Helical" evidence="11">
    <location>
        <begin position="782"/>
        <end position="803"/>
    </location>
</feature>
<dbReference type="OrthoDB" id="28092at2759"/>
<evidence type="ECO:0000256" key="10">
    <source>
        <dbReference type="ARBA" id="ARBA00023180"/>
    </source>
</evidence>
<organism evidence="15">
    <name type="scientific">Perkinsus marinus (strain ATCC 50983 / TXsc)</name>
    <dbReference type="NCBI Taxonomy" id="423536"/>
    <lineage>
        <taxon>Eukaryota</taxon>
        <taxon>Sar</taxon>
        <taxon>Alveolata</taxon>
        <taxon>Perkinsozoa</taxon>
        <taxon>Perkinsea</taxon>
        <taxon>Perkinsida</taxon>
        <taxon>Perkinsidae</taxon>
        <taxon>Perkinsus</taxon>
    </lineage>
</organism>
<dbReference type="GO" id="GO:0072546">
    <property type="term" value="C:EMC complex"/>
    <property type="evidence" value="ECO:0007669"/>
    <property type="project" value="InterPro"/>
</dbReference>
<comment type="similarity">
    <text evidence="2">Belongs to the EMC1 family.</text>
</comment>
<proteinExistence type="inferred from homology"/>
<protein>
    <recommendedName>
        <fullName evidence="4">ER membrane protein complex subunit 1</fullName>
    </recommendedName>
</protein>
<dbReference type="GO" id="GO:0034975">
    <property type="term" value="P:protein folding in endoplasmic reticulum"/>
    <property type="evidence" value="ECO:0007669"/>
    <property type="project" value="TreeGrafter"/>
</dbReference>
<dbReference type="PANTHER" id="PTHR21573:SF0">
    <property type="entry name" value="ER MEMBRANE PROTEIN COMPLEX SUBUNIT 1"/>
    <property type="match status" value="1"/>
</dbReference>
<dbReference type="Pfam" id="PF07774">
    <property type="entry name" value="EMC1_C"/>
    <property type="match status" value="1"/>
</dbReference>
<dbReference type="EMBL" id="GG679769">
    <property type="protein sequence ID" value="EER07687.1"/>
    <property type="molecule type" value="Genomic_DNA"/>
</dbReference>
<feature type="signal peptide" evidence="12">
    <location>
        <begin position="1"/>
        <end position="21"/>
    </location>
</feature>
<feature type="domain" description="ER membrane protein complex subunit 1 C-terminal" evidence="13">
    <location>
        <begin position="575"/>
        <end position="812"/>
    </location>
</feature>
<evidence type="ECO:0000313" key="14">
    <source>
        <dbReference type="EMBL" id="EER07687.1"/>
    </source>
</evidence>
<evidence type="ECO:0000256" key="5">
    <source>
        <dbReference type="ARBA" id="ARBA00022692"/>
    </source>
</evidence>
<evidence type="ECO:0000256" key="6">
    <source>
        <dbReference type="ARBA" id="ARBA00022729"/>
    </source>
</evidence>
<evidence type="ECO:0000256" key="12">
    <source>
        <dbReference type="SAM" id="SignalP"/>
    </source>
</evidence>
<comment type="subcellular location">
    <subcellularLocation>
        <location evidence="1">Endoplasmic reticulum membrane</location>
        <topology evidence="1">Single-pass type I membrane protein</topology>
    </subcellularLocation>
</comment>
<feature type="chain" id="PRO_5002954297" description="ER membrane protein complex subunit 1" evidence="12">
    <location>
        <begin position="22"/>
        <end position="813"/>
    </location>
</feature>
<dbReference type="SUPFAM" id="SSF50998">
    <property type="entry name" value="Quinoprotein alcohol dehydrogenase-like"/>
    <property type="match status" value="1"/>
</dbReference>
<evidence type="ECO:0000256" key="8">
    <source>
        <dbReference type="ARBA" id="ARBA00022989"/>
    </source>
</evidence>
<keyword evidence="9 11" id="KW-0472">Membrane</keyword>
<evidence type="ECO:0000259" key="13">
    <source>
        <dbReference type="Pfam" id="PF07774"/>
    </source>
</evidence>
<evidence type="ECO:0000256" key="1">
    <source>
        <dbReference type="ARBA" id="ARBA00004115"/>
    </source>
</evidence>
<evidence type="ECO:0000256" key="2">
    <source>
        <dbReference type="ARBA" id="ARBA00007904"/>
    </source>
</evidence>
<name>C5L6M6_PERM5</name>
<dbReference type="InterPro" id="IPR026895">
    <property type="entry name" value="EMC1"/>
</dbReference>
<dbReference type="PANTHER" id="PTHR21573">
    <property type="entry name" value="ER MEMBRANE PROTEIN COMPLEX SUBUNIT 1"/>
    <property type="match status" value="1"/>
</dbReference>
<dbReference type="Proteomes" id="UP000007800">
    <property type="component" value="Unassembled WGS sequence"/>
</dbReference>
<keyword evidence="15" id="KW-1185">Reference proteome</keyword>
<dbReference type="AlphaFoldDB" id="C5L6M6"/>
<evidence type="ECO:0000256" key="11">
    <source>
        <dbReference type="SAM" id="Phobius"/>
    </source>
</evidence>
<dbReference type="RefSeq" id="XP_002775871.1">
    <property type="nucleotide sequence ID" value="XM_002775825.1"/>
</dbReference>
<evidence type="ECO:0000256" key="9">
    <source>
        <dbReference type="ARBA" id="ARBA00023136"/>
    </source>
</evidence>
<dbReference type="GeneID" id="9042402"/>
<keyword evidence="8 11" id="KW-1133">Transmembrane helix</keyword>
<evidence type="ECO:0000256" key="4">
    <source>
        <dbReference type="ARBA" id="ARBA00020824"/>
    </source>
</evidence>
<gene>
    <name evidence="14" type="ORF">Pmar_PMAR024095</name>
</gene>
<keyword evidence="10" id="KW-0325">Glycoprotein</keyword>
<dbReference type="InterPro" id="IPR011047">
    <property type="entry name" value="Quinoprotein_ADH-like_sf"/>
</dbReference>
<keyword evidence="7" id="KW-0256">Endoplasmic reticulum</keyword>
<evidence type="ECO:0000313" key="15">
    <source>
        <dbReference type="Proteomes" id="UP000007800"/>
    </source>
</evidence>